<evidence type="ECO:0000313" key="1">
    <source>
        <dbReference type="EMBL" id="KAG0564380.1"/>
    </source>
</evidence>
<dbReference type="EMBL" id="CM026429">
    <property type="protein sequence ID" value="KAG0564380.1"/>
    <property type="molecule type" value="Genomic_DNA"/>
</dbReference>
<organism evidence="1 2">
    <name type="scientific">Ceratodon purpureus</name>
    <name type="common">Fire moss</name>
    <name type="synonym">Dicranum purpureum</name>
    <dbReference type="NCBI Taxonomy" id="3225"/>
    <lineage>
        <taxon>Eukaryota</taxon>
        <taxon>Viridiplantae</taxon>
        <taxon>Streptophyta</taxon>
        <taxon>Embryophyta</taxon>
        <taxon>Bryophyta</taxon>
        <taxon>Bryophytina</taxon>
        <taxon>Bryopsida</taxon>
        <taxon>Dicranidae</taxon>
        <taxon>Pseudoditrichales</taxon>
        <taxon>Ditrichaceae</taxon>
        <taxon>Ceratodon</taxon>
    </lineage>
</organism>
<dbReference type="AlphaFoldDB" id="A0A8T0GZ90"/>
<dbReference type="Proteomes" id="UP000822688">
    <property type="component" value="Chromosome 8"/>
</dbReference>
<reference evidence="1" key="1">
    <citation type="submission" date="2020-06" db="EMBL/GenBank/DDBJ databases">
        <title>WGS assembly of Ceratodon purpureus strain R40.</title>
        <authorList>
            <person name="Carey S.B."/>
            <person name="Jenkins J."/>
            <person name="Shu S."/>
            <person name="Lovell J.T."/>
            <person name="Sreedasyam A."/>
            <person name="Maumus F."/>
            <person name="Tiley G.P."/>
            <person name="Fernandez-Pozo N."/>
            <person name="Barry K."/>
            <person name="Chen C."/>
            <person name="Wang M."/>
            <person name="Lipzen A."/>
            <person name="Daum C."/>
            <person name="Saski C.A."/>
            <person name="Payton A.C."/>
            <person name="Mcbreen J.C."/>
            <person name="Conrad R.E."/>
            <person name="Kollar L.M."/>
            <person name="Olsson S."/>
            <person name="Huttunen S."/>
            <person name="Landis J.B."/>
            <person name="Wickett N.J."/>
            <person name="Johnson M.G."/>
            <person name="Rensing S.A."/>
            <person name="Grimwood J."/>
            <person name="Schmutz J."/>
            <person name="Mcdaniel S.F."/>
        </authorList>
    </citation>
    <scope>NUCLEOTIDE SEQUENCE</scope>
    <source>
        <strain evidence="1">R40</strain>
    </source>
</reference>
<protein>
    <submittedName>
        <fullName evidence="1">Uncharacterized protein</fullName>
    </submittedName>
</protein>
<evidence type="ECO:0000313" key="2">
    <source>
        <dbReference type="Proteomes" id="UP000822688"/>
    </source>
</evidence>
<proteinExistence type="predicted"/>
<name>A0A8T0GZ90_CERPU</name>
<accession>A0A8T0GZ90</accession>
<sequence>MYQLNLIVTMLCVYLEPHWYFLMVLERLKSTTSTGAPLKSTHRRKKFVRLDQLDRVKTQGTTVTHLWSMSKRQQKFSSPRSLYPVKLRRVDRPLHKKYS</sequence>
<keyword evidence="2" id="KW-1185">Reference proteome</keyword>
<comment type="caution">
    <text evidence="1">The sequence shown here is derived from an EMBL/GenBank/DDBJ whole genome shotgun (WGS) entry which is preliminary data.</text>
</comment>
<gene>
    <name evidence="1" type="ORF">KC19_8G106200</name>
</gene>